<feature type="domain" description="HPt" evidence="2">
    <location>
        <begin position="81"/>
        <end position="158"/>
    </location>
</feature>
<dbReference type="GO" id="GO:0000160">
    <property type="term" value="P:phosphorelay signal transduction system"/>
    <property type="evidence" value="ECO:0007669"/>
    <property type="project" value="UniProtKB-KW"/>
</dbReference>
<name>A0A4T3F7Z1_9SPHN</name>
<keyword evidence="4" id="KW-1185">Reference proteome</keyword>
<dbReference type="SUPFAM" id="SSF47226">
    <property type="entry name" value="Histidine-containing phosphotransfer domain, HPT domain"/>
    <property type="match status" value="1"/>
</dbReference>
<evidence type="ECO:0000313" key="4">
    <source>
        <dbReference type="Proteomes" id="UP000309389"/>
    </source>
</evidence>
<evidence type="ECO:0000256" key="1">
    <source>
        <dbReference type="ARBA" id="ARBA00023012"/>
    </source>
</evidence>
<dbReference type="Pfam" id="PF01627">
    <property type="entry name" value="Hpt"/>
    <property type="match status" value="1"/>
</dbReference>
<dbReference type="OrthoDB" id="7362596at2"/>
<proteinExistence type="predicted"/>
<comment type="caution">
    <text evidence="3">The sequence shown here is derived from an EMBL/GenBank/DDBJ whole genome shotgun (WGS) entry which is preliminary data.</text>
</comment>
<gene>
    <name evidence="3" type="ORF">E5222_01165</name>
</gene>
<dbReference type="InterPro" id="IPR036641">
    <property type="entry name" value="HPT_dom_sf"/>
</dbReference>
<protein>
    <submittedName>
        <fullName evidence="3">Hpt domain-containing protein</fullName>
    </submittedName>
</protein>
<dbReference type="EMBL" id="SSHH01000001">
    <property type="protein sequence ID" value="TIX51120.1"/>
    <property type="molecule type" value="Genomic_DNA"/>
</dbReference>
<dbReference type="Gene3D" id="1.20.120.160">
    <property type="entry name" value="HPT domain"/>
    <property type="match status" value="1"/>
</dbReference>
<reference evidence="3 4" key="1">
    <citation type="submission" date="2019-04" db="EMBL/GenBank/DDBJ databases">
        <title>Altererythrobacter aquimixticola sp. nov., isolated from sediment of junction between the ocean and a freshwater spring.</title>
        <authorList>
            <person name="Yoon J.-H."/>
        </authorList>
    </citation>
    <scope>NUCLEOTIDE SEQUENCE [LARGE SCALE GENOMIC DNA]</scope>
    <source>
        <strain evidence="3 4">SSKS-13</strain>
    </source>
</reference>
<dbReference type="InterPro" id="IPR008207">
    <property type="entry name" value="Sig_transdc_His_kin_Hpt_dom"/>
</dbReference>
<organism evidence="3 4">
    <name type="scientific">Alteraurantiacibacter aquimixticola</name>
    <dbReference type="NCBI Taxonomy" id="2489173"/>
    <lineage>
        <taxon>Bacteria</taxon>
        <taxon>Pseudomonadati</taxon>
        <taxon>Pseudomonadota</taxon>
        <taxon>Alphaproteobacteria</taxon>
        <taxon>Sphingomonadales</taxon>
        <taxon>Erythrobacteraceae</taxon>
        <taxon>Alteraurantiacibacter</taxon>
    </lineage>
</organism>
<dbReference type="Proteomes" id="UP000309389">
    <property type="component" value="Unassembled WGS sequence"/>
</dbReference>
<dbReference type="AlphaFoldDB" id="A0A4T3F7Z1"/>
<evidence type="ECO:0000313" key="3">
    <source>
        <dbReference type="EMBL" id="TIX51120.1"/>
    </source>
</evidence>
<evidence type="ECO:0000259" key="2">
    <source>
        <dbReference type="Pfam" id="PF01627"/>
    </source>
</evidence>
<accession>A0A4T3F7Z1</accession>
<dbReference type="GO" id="GO:0004672">
    <property type="term" value="F:protein kinase activity"/>
    <property type="evidence" value="ECO:0007669"/>
    <property type="project" value="UniProtKB-ARBA"/>
</dbReference>
<keyword evidence="1" id="KW-0902">Two-component regulatory system</keyword>
<sequence length="164" mass="18222">MPATRNWPPWSRRARMPAPASRSCLKTCARSSPTDWPRPIDPSRVARFNFRRFKWGFTMAELIDQQLVREQFGALDAETAAMLVEAMEADLREWSKALITAWQQGDKEKASRARHSLKGLCGNFGASELMALAEGELSGDAEQAALKACLEQTITAIRATACHA</sequence>